<evidence type="ECO:0000256" key="4">
    <source>
        <dbReference type="ARBA" id="ARBA00023098"/>
    </source>
</evidence>
<evidence type="ECO:0000256" key="2">
    <source>
        <dbReference type="ARBA" id="ARBA00022516"/>
    </source>
</evidence>
<dbReference type="InterPro" id="IPR002123">
    <property type="entry name" value="Plipid/glycerol_acylTrfase"/>
</dbReference>
<sequence length="261" mass="28088">MPATSCTDSPNPPGAWRLSLKSLRLAGHILAGFAILAAMPMRRRHAGRMAGWWYRRLLRIMGIAVEVRGRTPAPGTLVVANHVSWLDIIVFGGLLDAAFVSKSEVGDWPVIGRFARLTGTIFLPRGAGETREASNRIGAALAADRCVMLFPEATTRADLLPSRFHARLFAAAIDGGHTLQPAALHYPRGDARPGHHPDAPWVGAASLAPHFMTLFRRHGMRARVTFCPPVPVAGRDRRALAEQSHAAIAAALEASAEPDAD</sequence>
<comment type="pathway">
    <text evidence="1">Lipid metabolism.</text>
</comment>
<keyword evidence="2" id="KW-0444">Lipid biosynthesis</keyword>
<dbReference type="SUPFAM" id="SSF69593">
    <property type="entry name" value="Glycerol-3-phosphate (1)-acyltransferase"/>
    <property type="match status" value="1"/>
</dbReference>
<keyword evidence="5 7" id="KW-0012">Acyltransferase</keyword>
<reference evidence="7 8" key="1">
    <citation type="submission" date="2023-09" db="EMBL/GenBank/DDBJ databases">
        <authorList>
            <person name="Rey-Velasco X."/>
        </authorList>
    </citation>
    <scope>NUCLEOTIDE SEQUENCE [LARGE SCALE GENOMIC DNA]</scope>
    <source>
        <strain evidence="7 8">P385</strain>
    </source>
</reference>
<evidence type="ECO:0000256" key="3">
    <source>
        <dbReference type="ARBA" id="ARBA00022679"/>
    </source>
</evidence>
<dbReference type="SMART" id="SM00563">
    <property type="entry name" value="PlsC"/>
    <property type="match status" value="1"/>
</dbReference>
<dbReference type="PANTHER" id="PTHR10434">
    <property type="entry name" value="1-ACYL-SN-GLYCEROL-3-PHOSPHATE ACYLTRANSFERASE"/>
    <property type="match status" value="1"/>
</dbReference>
<dbReference type="Pfam" id="PF01553">
    <property type="entry name" value="Acyltransferase"/>
    <property type="match status" value="1"/>
</dbReference>
<dbReference type="CDD" id="cd07989">
    <property type="entry name" value="LPLAT_AGPAT-like"/>
    <property type="match status" value="1"/>
</dbReference>
<keyword evidence="4" id="KW-0443">Lipid metabolism</keyword>
<evidence type="ECO:0000313" key="8">
    <source>
        <dbReference type="Proteomes" id="UP001259982"/>
    </source>
</evidence>
<dbReference type="GO" id="GO:0016746">
    <property type="term" value="F:acyltransferase activity"/>
    <property type="evidence" value="ECO:0007669"/>
    <property type="project" value="UniProtKB-KW"/>
</dbReference>
<protein>
    <submittedName>
        <fullName evidence="7">Lysophospholipid acyltransferase family protein</fullName>
    </submittedName>
</protein>
<evidence type="ECO:0000256" key="5">
    <source>
        <dbReference type="ARBA" id="ARBA00023315"/>
    </source>
</evidence>
<feature type="domain" description="Phospholipid/glycerol acyltransferase" evidence="6">
    <location>
        <begin position="76"/>
        <end position="187"/>
    </location>
</feature>
<evidence type="ECO:0000313" key="7">
    <source>
        <dbReference type="EMBL" id="MDT0617603.1"/>
    </source>
</evidence>
<dbReference type="EMBL" id="JAVRHY010000003">
    <property type="protein sequence ID" value="MDT0617603.1"/>
    <property type="molecule type" value="Genomic_DNA"/>
</dbReference>
<accession>A0ABU3B561</accession>
<keyword evidence="3" id="KW-0808">Transferase</keyword>
<gene>
    <name evidence="7" type="ORF">RM531_03880</name>
</gene>
<dbReference type="RefSeq" id="WP_311657458.1">
    <property type="nucleotide sequence ID" value="NZ_JAVRHY010000003.1"/>
</dbReference>
<name>A0ABU3B561_9GAMM</name>
<proteinExistence type="predicted"/>
<evidence type="ECO:0000259" key="6">
    <source>
        <dbReference type="SMART" id="SM00563"/>
    </source>
</evidence>
<organism evidence="7 8">
    <name type="scientific">Spectribacter acetivorans</name>
    <dbReference type="NCBI Taxonomy" id="3075603"/>
    <lineage>
        <taxon>Bacteria</taxon>
        <taxon>Pseudomonadati</taxon>
        <taxon>Pseudomonadota</taxon>
        <taxon>Gammaproteobacteria</taxon>
        <taxon>Salinisphaerales</taxon>
        <taxon>Salinisphaeraceae</taxon>
        <taxon>Spectribacter</taxon>
    </lineage>
</organism>
<comment type="caution">
    <text evidence="7">The sequence shown here is derived from an EMBL/GenBank/DDBJ whole genome shotgun (WGS) entry which is preliminary data.</text>
</comment>
<keyword evidence="8" id="KW-1185">Reference proteome</keyword>
<dbReference type="Proteomes" id="UP001259982">
    <property type="component" value="Unassembled WGS sequence"/>
</dbReference>
<evidence type="ECO:0000256" key="1">
    <source>
        <dbReference type="ARBA" id="ARBA00005189"/>
    </source>
</evidence>
<dbReference type="PANTHER" id="PTHR10434:SF64">
    <property type="entry name" value="1-ACYL-SN-GLYCEROL-3-PHOSPHATE ACYLTRANSFERASE-RELATED"/>
    <property type="match status" value="1"/>
</dbReference>